<dbReference type="AlphaFoldDB" id="J0L9Y2"/>
<reference evidence="2" key="1">
    <citation type="journal article" date="2012" name="Science">
        <title>The Paleozoic origin of enzymatic lignin decomposition reconstructed from 31 fungal genomes.</title>
        <authorList>
            <person name="Floudas D."/>
            <person name="Binder M."/>
            <person name="Riley R."/>
            <person name="Barry K."/>
            <person name="Blanchette R.A."/>
            <person name="Henrissat B."/>
            <person name="Martinez A.T."/>
            <person name="Otillar R."/>
            <person name="Spatafora J.W."/>
            <person name="Yadav J.S."/>
            <person name="Aerts A."/>
            <person name="Benoit I."/>
            <person name="Boyd A."/>
            <person name="Carlson A."/>
            <person name="Copeland A."/>
            <person name="Coutinho P.M."/>
            <person name="de Vries R.P."/>
            <person name="Ferreira P."/>
            <person name="Findley K."/>
            <person name="Foster B."/>
            <person name="Gaskell J."/>
            <person name="Glotzer D."/>
            <person name="Gorecki P."/>
            <person name="Heitman J."/>
            <person name="Hesse C."/>
            <person name="Hori C."/>
            <person name="Igarashi K."/>
            <person name="Jurgens J.A."/>
            <person name="Kallen N."/>
            <person name="Kersten P."/>
            <person name="Kohler A."/>
            <person name="Kuees U."/>
            <person name="Kumar T.K.A."/>
            <person name="Kuo A."/>
            <person name="LaButti K."/>
            <person name="Larrondo L.F."/>
            <person name="Lindquist E."/>
            <person name="Ling A."/>
            <person name="Lombard V."/>
            <person name="Lucas S."/>
            <person name="Lundell T."/>
            <person name="Martin R."/>
            <person name="McLaughlin D.J."/>
            <person name="Morgenstern I."/>
            <person name="Morin E."/>
            <person name="Murat C."/>
            <person name="Nagy L.G."/>
            <person name="Nolan M."/>
            <person name="Ohm R.A."/>
            <person name="Patyshakuliyeva A."/>
            <person name="Rokas A."/>
            <person name="Ruiz-Duenas F.J."/>
            <person name="Sabat G."/>
            <person name="Salamov A."/>
            <person name="Samejima M."/>
            <person name="Schmutz J."/>
            <person name="Slot J.C."/>
            <person name="St John F."/>
            <person name="Stenlid J."/>
            <person name="Sun H."/>
            <person name="Sun S."/>
            <person name="Syed K."/>
            <person name="Tsang A."/>
            <person name="Wiebenga A."/>
            <person name="Young D."/>
            <person name="Pisabarro A."/>
            <person name="Eastwood D.C."/>
            <person name="Martin F."/>
            <person name="Cullen D."/>
            <person name="Grigoriev I.V."/>
            <person name="Hibbett D.S."/>
        </authorList>
    </citation>
    <scope>NUCLEOTIDE SEQUENCE [LARGE SCALE GENOMIC DNA]</scope>
    <source>
        <strain evidence="2">TFB10046</strain>
    </source>
</reference>
<keyword evidence="2" id="KW-1185">Reference proteome</keyword>
<accession>J0L9Y2</accession>
<organism evidence="1 2">
    <name type="scientific">Auricularia subglabra (strain TFB-10046 / SS5)</name>
    <name type="common">White-rot fungus</name>
    <name type="synonym">Auricularia delicata (strain TFB10046)</name>
    <dbReference type="NCBI Taxonomy" id="717982"/>
    <lineage>
        <taxon>Eukaryota</taxon>
        <taxon>Fungi</taxon>
        <taxon>Dikarya</taxon>
        <taxon>Basidiomycota</taxon>
        <taxon>Agaricomycotina</taxon>
        <taxon>Agaricomycetes</taxon>
        <taxon>Auriculariales</taxon>
        <taxon>Auriculariaceae</taxon>
        <taxon>Auricularia</taxon>
    </lineage>
</organism>
<evidence type="ECO:0000313" key="2">
    <source>
        <dbReference type="Proteomes" id="UP000006514"/>
    </source>
</evidence>
<dbReference type="KEGG" id="adl:AURDEDRAFT_177711"/>
<sequence>MSLVLQPQLHPNNAQFFSMISIIREHLWHVVSLEVAFASSPSGPYHPPVVAFMSRLRQAAPVLERFALVFDRPGRRIYPPAHLFDRNAPRLRCFMVNAAIVLRNLPPAFGALTQLQCEFTPHLHDLLTVFPPLESVVLDSTELWHLPHGVLSHYPGRPSRLALRLPVLAKAASLLRYFRCHTLRHVRISHYFNIFEDIRASGFLGGKVMRRLSVSHNCSPLISQRRMEVYFSGDSMALHVENAPICVDWPAWLLIDIAQLTVDDEVDWVCCLRLPGAVDLAIILTGGQTVNSDRKMTLAPMADMPKLRTVTISAIGQRTLSSAEIMDVISLRVGVSARRLVTVCLVNMNVAVTNAGAEAKARLSNSAKIRMPLSSGHERRFSIEL</sequence>
<proteinExistence type="predicted"/>
<dbReference type="InParanoid" id="J0L9Y2"/>
<evidence type="ECO:0008006" key="3">
    <source>
        <dbReference type="Google" id="ProtNLM"/>
    </source>
</evidence>
<name>J0L9Y2_AURST</name>
<dbReference type="Proteomes" id="UP000006514">
    <property type="component" value="Unassembled WGS sequence"/>
</dbReference>
<gene>
    <name evidence="1" type="ORF">AURDEDRAFT_177711</name>
</gene>
<dbReference type="EMBL" id="JH688366">
    <property type="protein sequence ID" value="EJD33206.1"/>
    <property type="molecule type" value="Genomic_DNA"/>
</dbReference>
<protein>
    <recommendedName>
        <fullName evidence="3">F-box domain-containing protein</fullName>
    </recommendedName>
</protein>
<evidence type="ECO:0000313" key="1">
    <source>
        <dbReference type="EMBL" id="EJD33206.1"/>
    </source>
</evidence>